<evidence type="ECO:0000313" key="1">
    <source>
        <dbReference type="EMBL" id="MBG8554512.1"/>
    </source>
</evidence>
<protein>
    <recommendedName>
        <fullName evidence="3">Toxin-antitoxin system YwqK family antitoxin</fullName>
    </recommendedName>
</protein>
<reference evidence="1 2" key="1">
    <citation type="submission" date="2020-11" db="EMBL/GenBank/DDBJ databases">
        <title>Hymenobacter sp.</title>
        <authorList>
            <person name="Kim M.K."/>
        </authorList>
    </citation>
    <scope>NUCLEOTIDE SEQUENCE [LARGE SCALE GENOMIC DNA]</scope>
    <source>
        <strain evidence="1 2">BT594</strain>
    </source>
</reference>
<dbReference type="Proteomes" id="UP000601099">
    <property type="component" value="Unassembled WGS sequence"/>
</dbReference>
<organism evidence="1 2">
    <name type="scientific">Hymenobacter guriensis</name>
    <dbReference type="NCBI Taxonomy" id="2793065"/>
    <lineage>
        <taxon>Bacteria</taxon>
        <taxon>Pseudomonadati</taxon>
        <taxon>Bacteroidota</taxon>
        <taxon>Cytophagia</taxon>
        <taxon>Cytophagales</taxon>
        <taxon>Hymenobacteraceae</taxon>
        <taxon>Hymenobacter</taxon>
    </lineage>
</organism>
<gene>
    <name evidence="1" type="ORF">I5L79_13220</name>
</gene>
<accession>A0ABS0L319</accession>
<comment type="caution">
    <text evidence="1">The sequence shown here is derived from an EMBL/GenBank/DDBJ whole genome shotgun (WGS) entry which is preliminary data.</text>
</comment>
<proteinExistence type="predicted"/>
<evidence type="ECO:0008006" key="3">
    <source>
        <dbReference type="Google" id="ProtNLM"/>
    </source>
</evidence>
<sequence>MTGGCRTAQTVPANVPTAKLNRFDSQNERQGQWRTYYDEGSTQLATAGRYRHGKLVGRWRYYGPQNGLEREEQHYWWRPGLLFIQEYHANGKLAKQGRARIVREADIVHFYWFGPWLEYAPSGEAVSRAWYEMGQLRRREKLPTAPKASQPAAPGQQE</sequence>
<evidence type="ECO:0000313" key="2">
    <source>
        <dbReference type="Proteomes" id="UP000601099"/>
    </source>
</evidence>
<dbReference type="RefSeq" id="WP_196955530.1">
    <property type="nucleotide sequence ID" value="NZ_JADWYK010000007.1"/>
</dbReference>
<name>A0ABS0L319_9BACT</name>
<dbReference type="EMBL" id="JADWYK010000007">
    <property type="protein sequence ID" value="MBG8554512.1"/>
    <property type="molecule type" value="Genomic_DNA"/>
</dbReference>
<keyword evidence="2" id="KW-1185">Reference proteome</keyword>
<dbReference type="Gene3D" id="2.20.110.10">
    <property type="entry name" value="Histone H3 K4-specific methyltransferase SET7/9 N-terminal domain"/>
    <property type="match status" value="1"/>
</dbReference>
<dbReference type="SUPFAM" id="SSF82185">
    <property type="entry name" value="Histone H3 K4-specific methyltransferase SET7/9 N-terminal domain"/>
    <property type="match status" value="1"/>
</dbReference>